<evidence type="ECO:0008006" key="3">
    <source>
        <dbReference type="Google" id="ProtNLM"/>
    </source>
</evidence>
<evidence type="ECO:0000313" key="2">
    <source>
        <dbReference type="Proteomes" id="UP001492380"/>
    </source>
</evidence>
<comment type="caution">
    <text evidence="1">The sequence shown here is derived from an EMBL/GenBank/DDBJ whole genome shotgun (WGS) entry which is preliminary data.</text>
</comment>
<protein>
    <recommendedName>
        <fullName evidence="3">Cobalamin-independent methionine synthase MetE C-terminal/archaeal domain-containing protein</fullName>
    </recommendedName>
</protein>
<dbReference type="SUPFAM" id="SSF51726">
    <property type="entry name" value="UROD/MetE-like"/>
    <property type="match status" value="1"/>
</dbReference>
<evidence type="ECO:0000313" key="1">
    <source>
        <dbReference type="EMBL" id="KAK8246176.1"/>
    </source>
</evidence>
<dbReference type="EMBL" id="JBBWRZ010000001">
    <property type="protein sequence ID" value="KAK8246176.1"/>
    <property type="molecule type" value="Genomic_DNA"/>
</dbReference>
<name>A0ABR1Z1K4_9PEZI</name>
<gene>
    <name evidence="1" type="ORF">HDK90DRAFT_471199</name>
</gene>
<keyword evidence="2" id="KW-1185">Reference proteome</keyword>
<accession>A0ABR1Z1K4</accession>
<dbReference type="Gene3D" id="3.20.20.210">
    <property type="match status" value="1"/>
</dbReference>
<sequence>MASNSVRGVHLVGSVCLPSTEEVFRQVTSHLPNRLRRIPDGETQHRQAFTFFQQGAFSAAPEVLKKYDASFNVAPSEPVSAEQLAAVVEKLRGEDVMRTRYDTHAIESYATFCQLRDEGVIPAGVRFQVSLPCPVDVVVLVAEPYQAALEPLYEAALVRDLKKIEASIPAHDLAIQWDVASPFAMMEGVVWPHFAPYVADANQHIKDMAVRLGSAVSPGVELGFHFCYGDIGHRHFVEPKDLGRIVDVAADIFARIDRPINWIHVSAPKDRTDEAYFAPLQRLPLGATELYLGVVQPRDEEGTRRRIAAAAKVLQNRGFGVATECGMGRTPPEDFVPTMEVAAAVAAPIS</sequence>
<proteinExistence type="predicted"/>
<dbReference type="InterPro" id="IPR038071">
    <property type="entry name" value="UROD/MetE-like_sf"/>
</dbReference>
<dbReference type="Proteomes" id="UP001492380">
    <property type="component" value="Unassembled WGS sequence"/>
</dbReference>
<reference evidence="1 2" key="1">
    <citation type="submission" date="2024-04" db="EMBL/GenBank/DDBJ databases">
        <title>Phyllosticta paracitricarpa is synonymous to the EU quarantine fungus P. citricarpa based on phylogenomic analyses.</title>
        <authorList>
            <consortium name="Lawrence Berkeley National Laboratory"/>
            <person name="Van Ingen-Buijs V.A."/>
            <person name="Van Westerhoven A.C."/>
            <person name="Haridas S."/>
            <person name="Skiadas P."/>
            <person name="Martin F."/>
            <person name="Groenewald J.Z."/>
            <person name="Crous P.W."/>
            <person name="Seidl M.F."/>
        </authorList>
    </citation>
    <scope>NUCLEOTIDE SEQUENCE [LARGE SCALE GENOMIC DNA]</scope>
    <source>
        <strain evidence="1 2">CBS 123374</strain>
    </source>
</reference>
<organism evidence="1 2">
    <name type="scientific">Phyllosticta capitalensis</name>
    <dbReference type="NCBI Taxonomy" id="121624"/>
    <lineage>
        <taxon>Eukaryota</taxon>
        <taxon>Fungi</taxon>
        <taxon>Dikarya</taxon>
        <taxon>Ascomycota</taxon>
        <taxon>Pezizomycotina</taxon>
        <taxon>Dothideomycetes</taxon>
        <taxon>Dothideomycetes incertae sedis</taxon>
        <taxon>Botryosphaeriales</taxon>
        <taxon>Phyllostictaceae</taxon>
        <taxon>Phyllosticta</taxon>
    </lineage>
</organism>